<name>A0AA40DR79_9PEZI</name>
<dbReference type="EMBL" id="JAUIRO010000005">
    <property type="protein sequence ID" value="KAK0713179.1"/>
    <property type="molecule type" value="Genomic_DNA"/>
</dbReference>
<comment type="caution">
    <text evidence="2">The sequence shown here is derived from an EMBL/GenBank/DDBJ whole genome shotgun (WGS) entry which is preliminary data.</text>
</comment>
<dbReference type="GeneID" id="85325552"/>
<dbReference type="Proteomes" id="UP001172101">
    <property type="component" value="Unassembled WGS sequence"/>
</dbReference>
<evidence type="ECO:0000313" key="3">
    <source>
        <dbReference type="Proteomes" id="UP001172101"/>
    </source>
</evidence>
<feature type="region of interest" description="Disordered" evidence="1">
    <location>
        <begin position="1"/>
        <end position="25"/>
    </location>
</feature>
<evidence type="ECO:0000313" key="2">
    <source>
        <dbReference type="EMBL" id="KAK0713179.1"/>
    </source>
</evidence>
<evidence type="ECO:0000256" key="1">
    <source>
        <dbReference type="SAM" id="MobiDB-lite"/>
    </source>
</evidence>
<protein>
    <submittedName>
        <fullName evidence="2">Uncharacterized protein</fullName>
    </submittedName>
</protein>
<organism evidence="2 3">
    <name type="scientific">Lasiosphaeria miniovina</name>
    <dbReference type="NCBI Taxonomy" id="1954250"/>
    <lineage>
        <taxon>Eukaryota</taxon>
        <taxon>Fungi</taxon>
        <taxon>Dikarya</taxon>
        <taxon>Ascomycota</taxon>
        <taxon>Pezizomycotina</taxon>
        <taxon>Sordariomycetes</taxon>
        <taxon>Sordariomycetidae</taxon>
        <taxon>Sordariales</taxon>
        <taxon>Lasiosphaeriaceae</taxon>
        <taxon>Lasiosphaeria</taxon>
    </lineage>
</organism>
<sequence>MVRKRTADERRRCAEENGFNDDDMDIDDEPVLREYFAKFIAKSAKGVLDPEGKPTVQN</sequence>
<keyword evidence="3" id="KW-1185">Reference proteome</keyword>
<reference evidence="2" key="1">
    <citation type="submission" date="2023-06" db="EMBL/GenBank/DDBJ databases">
        <title>Genome-scale phylogeny and comparative genomics of the fungal order Sordariales.</title>
        <authorList>
            <consortium name="Lawrence Berkeley National Laboratory"/>
            <person name="Hensen N."/>
            <person name="Bonometti L."/>
            <person name="Westerberg I."/>
            <person name="Brannstrom I.O."/>
            <person name="Guillou S."/>
            <person name="Cros-Aarteil S."/>
            <person name="Calhoun S."/>
            <person name="Haridas S."/>
            <person name="Kuo A."/>
            <person name="Mondo S."/>
            <person name="Pangilinan J."/>
            <person name="Riley R."/>
            <person name="LaButti K."/>
            <person name="Andreopoulos B."/>
            <person name="Lipzen A."/>
            <person name="Chen C."/>
            <person name="Yanf M."/>
            <person name="Daum C."/>
            <person name="Ng V."/>
            <person name="Clum A."/>
            <person name="Steindorff A."/>
            <person name="Ohm R."/>
            <person name="Martin F."/>
            <person name="Silar P."/>
            <person name="Natvig D."/>
            <person name="Lalanne C."/>
            <person name="Gautier V."/>
            <person name="Ament-velasquez S.L."/>
            <person name="Kruys A."/>
            <person name="Hutchinson M.I."/>
            <person name="Powell A.J."/>
            <person name="Barry K."/>
            <person name="Miller A.N."/>
            <person name="Grigoriev I.V."/>
            <person name="Debuchy R."/>
            <person name="Gladieux P."/>
            <person name="Thoren M.H."/>
            <person name="Johannesson H."/>
        </authorList>
    </citation>
    <scope>NUCLEOTIDE SEQUENCE</scope>
    <source>
        <strain evidence="2">SMH2392-1A</strain>
    </source>
</reference>
<proteinExistence type="predicted"/>
<dbReference type="AlphaFoldDB" id="A0AA40DR79"/>
<feature type="non-terminal residue" evidence="2">
    <location>
        <position position="58"/>
    </location>
</feature>
<feature type="compositionally biased region" description="Basic and acidic residues" evidence="1">
    <location>
        <begin position="1"/>
        <end position="15"/>
    </location>
</feature>
<accession>A0AA40DR79</accession>
<gene>
    <name evidence="2" type="ORF">B0T26DRAFT_716694</name>
</gene>
<dbReference type="RefSeq" id="XP_060294502.1">
    <property type="nucleotide sequence ID" value="XM_060442282.1"/>
</dbReference>